<reference evidence="1 2" key="1">
    <citation type="journal article" date="2010" name="PLoS ONE">
        <title>Genome erosion in a nitrogen-fixing vertically transmitted endosymbiotic multicellular cyanobacterium.</title>
        <authorList>
            <person name="Ran L."/>
            <person name="Larsson J."/>
            <person name="Vigil-Stenman T."/>
            <person name="Nylander J.A."/>
            <person name="Ininbergs K."/>
            <person name="Zheng W.W."/>
            <person name="Lapidus A."/>
            <person name="Lowry S."/>
            <person name="Haselkorn R."/>
            <person name="Bergman B."/>
        </authorList>
    </citation>
    <scope>NUCLEOTIDE SEQUENCE [LARGE SCALE GENOMIC DNA]</scope>
    <source>
        <strain evidence="1 2">0708</strain>
    </source>
</reference>
<dbReference type="EMBL" id="CP002059">
    <property type="protein sequence ID" value="ADI63362.1"/>
    <property type="molecule type" value="Genomic_DNA"/>
</dbReference>
<proteinExistence type="predicted"/>
<dbReference type="KEGG" id="naz:Aazo_0984"/>
<sequence length="102" mass="11782">MDNLYYHGYWIFKNYSSEFPVNVVCSCYLFKWGIWVVNGIISDGSSDNESVSLLTKLLIPIATVIKPNKVIQVGGRIKLINKPDKLRMRRIVKPEYRPKTTC</sequence>
<dbReference type="AlphaFoldDB" id="D7E284"/>
<gene>
    <name evidence="1" type="ordered locus">Aazo_0984</name>
</gene>
<organism evidence="1 2">
    <name type="scientific">Nostoc azollae (strain 0708)</name>
    <name type="common">Anabaena azollae (strain 0708)</name>
    <dbReference type="NCBI Taxonomy" id="551115"/>
    <lineage>
        <taxon>Bacteria</taxon>
        <taxon>Bacillati</taxon>
        <taxon>Cyanobacteriota</taxon>
        <taxon>Cyanophyceae</taxon>
        <taxon>Nostocales</taxon>
        <taxon>Nostocaceae</taxon>
        <taxon>Trichormus</taxon>
    </lineage>
</organism>
<evidence type="ECO:0000313" key="1">
    <source>
        <dbReference type="EMBL" id="ADI63362.1"/>
    </source>
</evidence>
<protein>
    <submittedName>
        <fullName evidence="1">Uncharacterized protein</fullName>
    </submittedName>
</protein>
<dbReference type="Proteomes" id="UP000001511">
    <property type="component" value="Chromosome"/>
</dbReference>
<keyword evidence="2" id="KW-1185">Reference proteome</keyword>
<evidence type="ECO:0000313" key="2">
    <source>
        <dbReference type="Proteomes" id="UP000001511"/>
    </source>
</evidence>
<name>D7E284_NOSA0</name>
<accession>D7E284</accession>
<dbReference type="HOGENOM" id="CLU_2274444_0_0_3"/>